<evidence type="ECO:0000313" key="1">
    <source>
        <dbReference type="EMBL" id="KAF2726335.1"/>
    </source>
</evidence>
<proteinExistence type="predicted"/>
<reference evidence="1" key="1">
    <citation type="journal article" date="2020" name="Stud. Mycol.">
        <title>101 Dothideomycetes genomes: a test case for predicting lifestyles and emergence of pathogens.</title>
        <authorList>
            <person name="Haridas S."/>
            <person name="Albert R."/>
            <person name="Binder M."/>
            <person name="Bloem J."/>
            <person name="Labutti K."/>
            <person name="Salamov A."/>
            <person name="Andreopoulos B."/>
            <person name="Baker S."/>
            <person name="Barry K."/>
            <person name="Bills G."/>
            <person name="Bluhm B."/>
            <person name="Cannon C."/>
            <person name="Castanera R."/>
            <person name="Culley D."/>
            <person name="Daum C."/>
            <person name="Ezra D."/>
            <person name="Gonzalez J."/>
            <person name="Henrissat B."/>
            <person name="Kuo A."/>
            <person name="Liang C."/>
            <person name="Lipzen A."/>
            <person name="Lutzoni F."/>
            <person name="Magnuson J."/>
            <person name="Mondo S."/>
            <person name="Nolan M."/>
            <person name="Ohm R."/>
            <person name="Pangilinan J."/>
            <person name="Park H.-J."/>
            <person name="Ramirez L."/>
            <person name="Alfaro M."/>
            <person name="Sun H."/>
            <person name="Tritt A."/>
            <person name="Yoshinaga Y."/>
            <person name="Zwiers L.-H."/>
            <person name="Turgeon B."/>
            <person name="Goodwin S."/>
            <person name="Spatafora J."/>
            <person name="Crous P."/>
            <person name="Grigoriev I."/>
        </authorList>
    </citation>
    <scope>NUCLEOTIDE SEQUENCE</scope>
    <source>
        <strain evidence="1">CBS 116435</strain>
    </source>
</reference>
<sequence>MKYYYNFSSKKPTNGSADNDGSYILDCVNKHCRSGSSLINPLFKTTGLLWSSHDQSLSQVSHILFDSGTSAVFVSCRTVEIGNLRPRKLVDPVSFPLSNGKISTYYHVVDIELAIAGVVNKITASIDGGDSSHNILLGQSGIEAFLANVHNGVGGSQKKQNKVTVAQDIKGMRIRRYAVVADVDRKPVLIRHKTQASLYDKRWLGRSRMESELLNRLPAGAYGEDWVG</sequence>
<accession>A0A9P4QHE8</accession>
<dbReference type="AlphaFoldDB" id="A0A9P4QHE8"/>
<organism evidence="1 2">
    <name type="scientific">Polychaeton citri CBS 116435</name>
    <dbReference type="NCBI Taxonomy" id="1314669"/>
    <lineage>
        <taxon>Eukaryota</taxon>
        <taxon>Fungi</taxon>
        <taxon>Dikarya</taxon>
        <taxon>Ascomycota</taxon>
        <taxon>Pezizomycotina</taxon>
        <taxon>Dothideomycetes</taxon>
        <taxon>Dothideomycetidae</taxon>
        <taxon>Capnodiales</taxon>
        <taxon>Capnodiaceae</taxon>
        <taxon>Polychaeton</taxon>
    </lineage>
</organism>
<protein>
    <submittedName>
        <fullName evidence="1">Uncharacterized protein</fullName>
    </submittedName>
</protein>
<dbReference type="EMBL" id="MU003765">
    <property type="protein sequence ID" value="KAF2726335.1"/>
    <property type="molecule type" value="Genomic_DNA"/>
</dbReference>
<dbReference type="CDD" id="cd00303">
    <property type="entry name" value="retropepsin_like"/>
    <property type="match status" value="1"/>
</dbReference>
<evidence type="ECO:0000313" key="2">
    <source>
        <dbReference type="Proteomes" id="UP000799441"/>
    </source>
</evidence>
<comment type="caution">
    <text evidence="1">The sequence shown here is derived from an EMBL/GenBank/DDBJ whole genome shotgun (WGS) entry which is preliminary data.</text>
</comment>
<dbReference type="Proteomes" id="UP000799441">
    <property type="component" value="Unassembled WGS sequence"/>
</dbReference>
<name>A0A9P4QHE8_9PEZI</name>
<keyword evidence="2" id="KW-1185">Reference proteome</keyword>
<gene>
    <name evidence="1" type="ORF">K431DRAFT_6387</name>
</gene>